<sequence>MVKKVKDIQRQTTSTGSGTKGGKTLQQQRESMFLGYHELWDKMQHISKFNLTETQDNLPSLNLADTESARSEVSSPEAEDNAMLDDVDLLDEAESQASSAMEAFNSDNQFSYYQTRIRELEARCDILQARCDTWQAKYDEMRDA</sequence>
<evidence type="ECO:0000313" key="2">
    <source>
        <dbReference type="EMBL" id="KAG0283557.1"/>
    </source>
</evidence>
<feature type="compositionally biased region" description="Low complexity" evidence="1">
    <location>
        <begin position="10"/>
        <end position="27"/>
    </location>
</feature>
<evidence type="ECO:0000313" key="3">
    <source>
        <dbReference type="Proteomes" id="UP001194696"/>
    </source>
</evidence>
<comment type="caution">
    <text evidence="2">The sequence shown here is derived from an EMBL/GenBank/DDBJ whole genome shotgun (WGS) entry which is preliminary data.</text>
</comment>
<dbReference type="Proteomes" id="UP001194696">
    <property type="component" value="Unassembled WGS sequence"/>
</dbReference>
<feature type="region of interest" description="Disordered" evidence="1">
    <location>
        <begin position="60"/>
        <end position="83"/>
    </location>
</feature>
<gene>
    <name evidence="2" type="ORF">BGZ96_012041</name>
</gene>
<keyword evidence="3" id="KW-1185">Reference proteome</keyword>
<organism evidence="2 3">
    <name type="scientific">Linnemannia gamsii</name>
    <dbReference type="NCBI Taxonomy" id="64522"/>
    <lineage>
        <taxon>Eukaryota</taxon>
        <taxon>Fungi</taxon>
        <taxon>Fungi incertae sedis</taxon>
        <taxon>Mucoromycota</taxon>
        <taxon>Mortierellomycotina</taxon>
        <taxon>Mortierellomycetes</taxon>
        <taxon>Mortierellales</taxon>
        <taxon>Mortierellaceae</taxon>
        <taxon>Linnemannia</taxon>
    </lineage>
</organism>
<dbReference type="EMBL" id="JAAAIM010000886">
    <property type="protein sequence ID" value="KAG0283557.1"/>
    <property type="molecule type" value="Genomic_DNA"/>
</dbReference>
<protein>
    <submittedName>
        <fullName evidence="2">Uncharacterized protein</fullName>
    </submittedName>
</protein>
<reference evidence="2 3" key="1">
    <citation type="journal article" date="2020" name="Fungal Divers.">
        <title>Resolving the Mortierellaceae phylogeny through synthesis of multi-gene phylogenetics and phylogenomics.</title>
        <authorList>
            <person name="Vandepol N."/>
            <person name="Liber J."/>
            <person name="Desiro A."/>
            <person name="Na H."/>
            <person name="Kennedy M."/>
            <person name="Barry K."/>
            <person name="Grigoriev I.V."/>
            <person name="Miller A.N."/>
            <person name="O'Donnell K."/>
            <person name="Stajich J.E."/>
            <person name="Bonito G."/>
        </authorList>
    </citation>
    <scope>NUCLEOTIDE SEQUENCE [LARGE SCALE GENOMIC DNA]</scope>
    <source>
        <strain evidence="2 3">AD045</strain>
    </source>
</reference>
<name>A0ABQ7JR39_9FUNG</name>
<proteinExistence type="predicted"/>
<evidence type="ECO:0000256" key="1">
    <source>
        <dbReference type="SAM" id="MobiDB-lite"/>
    </source>
</evidence>
<feature type="region of interest" description="Disordered" evidence="1">
    <location>
        <begin position="1"/>
        <end position="27"/>
    </location>
</feature>
<accession>A0ABQ7JR39</accession>